<evidence type="ECO:0000256" key="9">
    <source>
        <dbReference type="ARBA" id="ARBA00022824"/>
    </source>
</evidence>
<evidence type="ECO:0000256" key="3">
    <source>
        <dbReference type="ARBA" id="ARBA00004648"/>
    </source>
</evidence>
<evidence type="ECO:0000313" key="15">
    <source>
        <dbReference type="WBParaSite" id="MhA1_Contig70.frz3.gene26"/>
    </source>
</evidence>
<name>A0A1I8BXN2_MELHA</name>
<dbReference type="PANTHER" id="PTHR32510">
    <property type="entry name" value="TRANSMEMBRANE PROTEIN 98"/>
    <property type="match status" value="1"/>
</dbReference>
<keyword evidence="9" id="KW-0256">Endoplasmic reticulum</keyword>
<evidence type="ECO:0000256" key="1">
    <source>
        <dbReference type="ARBA" id="ARBA00004401"/>
    </source>
</evidence>
<keyword evidence="7" id="KW-0964">Secreted</keyword>
<sequence>MEFVVALAFIVLVAVFLFSLWMLVVTCQRRNNYRQMIKTRAFRFSNLKNRNTDDVAQLGPNMLKTLNDNQWIDDFAAGLLQNCVAVLRLCHSLTERMLPLEHQKSNQHSLQIDKLICEASGRLMPNFESLLRALASPNVDIRVLEARVNSLVSASWALAMPVCLANSKQKEPLEGILNEMNAHLRQLQNALDQFEEEEQQQLQDCKNATKFSLTIRQQNFNTTQNHMSETSFTVTENPGNSNTSENVKIRIGNDEEQISSLLPSTPEQFVEEMAPADPAITK</sequence>
<dbReference type="InterPro" id="IPR029668">
    <property type="entry name" value="TMEM98"/>
</dbReference>
<comment type="similarity">
    <text evidence="4">Belongs to the TMEM98 family.</text>
</comment>
<evidence type="ECO:0000256" key="7">
    <source>
        <dbReference type="ARBA" id="ARBA00022525"/>
    </source>
</evidence>
<keyword evidence="10 13" id="KW-1133">Transmembrane helix</keyword>
<proteinExistence type="inferred from homology"/>
<dbReference type="GO" id="GO:0005886">
    <property type="term" value="C:plasma membrane"/>
    <property type="evidence" value="ECO:0007669"/>
    <property type="project" value="UniProtKB-SubCell"/>
</dbReference>
<evidence type="ECO:0000256" key="4">
    <source>
        <dbReference type="ARBA" id="ARBA00011024"/>
    </source>
</evidence>
<evidence type="ECO:0000256" key="5">
    <source>
        <dbReference type="ARBA" id="ARBA00014380"/>
    </source>
</evidence>
<evidence type="ECO:0000256" key="13">
    <source>
        <dbReference type="SAM" id="Phobius"/>
    </source>
</evidence>
<dbReference type="Proteomes" id="UP000095281">
    <property type="component" value="Unplaced"/>
</dbReference>
<keyword evidence="8 13" id="KW-0812">Transmembrane</keyword>
<dbReference type="PANTHER" id="PTHR32510:SF3">
    <property type="entry name" value="TRANSMEMBRANE PROTEIN 98"/>
    <property type="match status" value="1"/>
</dbReference>
<evidence type="ECO:0000256" key="10">
    <source>
        <dbReference type="ARBA" id="ARBA00022989"/>
    </source>
</evidence>
<feature type="transmembrane region" description="Helical" evidence="13">
    <location>
        <begin position="6"/>
        <end position="27"/>
    </location>
</feature>
<dbReference type="GO" id="GO:0005576">
    <property type="term" value="C:extracellular region"/>
    <property type="evidence" value="ECO:0007669"/>
    <property type="project" value="UniProtKB-SubCell"/>
</dbReference>
<evidence type="ECO:0000256" key="11">
    <source>
        <dbReference type="ARBA" id="ARBA00023136"/>
    </source>
</evidence>
<dbReference type="WBParaSite" id="MhA1_Contig70.frz3.gene26">
    <property type="protein sequence ID" value="MhA1_Contig70.frz3.gene26"/>
    <property type="gene ID" value="MhA1_Contig70.frz3.gene26"/>
</dbReference>
<dbReference type="GO" id="GO:0005789">
    <property type="term" value="C:endoplasmic reticulum membrane"/>
    <property type="evidence" value="ECO:0007669"/>
    <property type="project" value="UniProtKB-SubCell"/>
</dbReference>
<evidence type="ECO:0000256" key="8">
    <source>
        <dbReference type="ARBA" id="ARBA00022692"/>
    </source>
</evidence>
<evidence type="ECO:0000256" key="12">
    <source>
        <dbReference type="SAM" id="Coils"/>
    </source>
</evidence>
<accession>A0A1I8BXN2</accession>
<organism evidence="14 15">
    <name type="scientific">Meloidogyne hapla</name>
    <name type="common">Root-knot nematode worm</name>
    <dbReference type="NCBI Taxonomy" id="6305"/>
    <lineage>
        <taxon>Eukaryota</taxon>
        <taxon>Metazoa</taxon>
        <taxon>Ecdysozoa</taxon>
        <taxon>Nematoda</taxon>
        <taxon>Chromadorea</taxon>
        <taxon>Rhabditida</taxon>
        <taxon>Tylenchina</taxon>
        <taxon>Tylenchomorpha</taxon>
        <taxon>Tylenchoidea</taxon>
        <taxon>Meloidogynidae</taxon>
        <taxon>Meloidogyninae</taxon>
        <taxon>Meloidogyne</taxon>
    </lineage>
</organism>
<feature type="coiled-coil region" evidence="12">
    <location>
        <begin position="173"/>
        <end position="204"/>
    </location>
</feature>
<reference evidence="15" key="1">
    <citation type="submission" date="2016-11" db="UniProtKB">
        <authorList>
            <consortium name="WormBaseParasite"/>
        </authorList>
    </citation>
    <scope>IDENTIFICATION</scope>
</reference>
<dbReference type="OMA" id="HMEVIRE"/>
<evidence type="ECO:0000313" key="14">
    <source>
        <dbReference type="Proteomes" id="UP000095281"/>
    </source>
</evidence>
<keyword evidence="12" id="KW-0175">Coiled coil</keyword>
<keyword evidence="11 13" id="KW-0472">Membrane</keyword>
<keyword evidence="6" id="KW-1003">Cell membrane</keyword>
<evidence type="ECO:0000256" key="6">
    <source>
        <dbReference type="ARBA" id="ARBA00022475"/>
    </source>
</evidence>
<comment type="subcellular location">
    <subcellularLocation>
        <location evidence="1">Cell membrane</location>
        <topology evidence="1">Single-pass type II membrane protein</topology>
    </subcellularLocation>
    <subcellularLocation>
        <location evidence="3">Endoplasmic reticulum membrane</location>
        <topology evidence="3">Single-pass type II membrane protein</topology>
    </subcellularLocation>
    <subcellularLocation>
        <location evidence="2">Secreted</location>
        <location evidence="2">Extracellular exosome</location>
    </subcellularLocation>
</comment>
<protein>
    <recommendedName>
        <fullName evidence="5">Transmembrane protein 98</fullName>
    </recommendedName>
</protein>
<keyword evidence="14" id="KW-1185">Reference proteome</keyword>
<dbReference type="AlphaFoldDB" id="A0A1I8BXN2"/>
<evidence type="ECO:0000256" key="2">
    <source>
        <dbReference type="ARBA" id="ARBA00004550"/>
    </source>
</evidence>
<dbReference type="Gene3D" id="1.20.1410.10">
    <property type="entry name" value="I/LWEQ domain"/>
    <property type="match status" value="1"/>
</dbReference>